<dbReference type="Proteomes" id="UP000295518">
    <property type="component" value="Unassembled WGS sequence"/>
</dbReference>
<keyword evidence="1" id="KW-0812">Transmembrane</keyword>
<name>A0A4R6IET0_9MOLU</name>
<evidence type="ECO:0000313" key="2">
    <source>
        <dbReference type="EMBL" id="TDO20494.1"/>
    </source>
</evidence>
<evidence type="ECO:0000313" key="3">
    <source>
        <dbReference type="Proteomes" id="UP000295518"/>
    </source>
</evidence>
<organism evidence="2 3">
    <name type="scientific">Mycoplasma testudineum</name>
    <dbReference type="NCBI Taxonomy" id="244584"/>
    <lineage>
        <taxon>Bacteria</taxon>
        <taxon>Bacillati</taxon>
        <taxon>Mycoplasmatota</taxon>
        <taxon>Mollicutes</taxon>
        <taxon>Mycoplasmataceae</taxon>
        <taxon>Mycoplasma</taxon>
    </lineage>
</organism>
<proteinExistence type="predicted"/>
<keyword evidence="3" id="KW-1185">Reference proteome</keyword>
<keyword evidence="1" id="KW-0472">Membrane</keyword>
<dbReference type="EMBL" id="SNWN01000010">
    <property type="protein sequence ID" value="TDO20494.1"/>
    <property type="molecule type" value="Genomic_DNA"/>
</dbReference>
<dbReference type="AlphaFoldDB" id="A0A4R6IET0"/>
<gene>
    <name evidence="2" type="ORF">EI74_0324</name>
</gene>
<accession>A0A4R6IET0</accession>
<keyword evidence="1" id="KW-1133">Transmembrane helix</keyword>
<protein>
    <submittedName>
        <fullName evidence="2">Uncharacterized protein</fullName>
    </submittedName>
</protein>
<feature type="transmembrane region" description="Helical" evidence="1">
    <location>
        <begin position="15"/>
        <end position="40"/>
    </location>
</feature>
<evidence type="ECO:0000256" key="1">
    <source>
        <dbReference type="SAM" id="Phobius"/>
    </source>
</evidence>
<comment type="caution">
    <text evidence="2">The sequence shown here is derived from an EMBL/GenBank/DDBJ whole genome shotgun (WGS) entry which is preliminary data.</text>
</comment>
<sequence length="179" mass="20751">MNWFRKIVKTEKFKWIFLSLLTSTLVVTLSGFAISSYFVYEKRLTNQKEIILNDYEKSLTDPSFKQFGIYFYFKDEYNNIYTNENTTAEEAIKVTDGFLLKIVPNSALSESEFVTISAFDLEVVDTNFIKAKVKFSNRYSKQEIIISDVFVSELASIDSLEIQNIATTFKEPEKSEIVN</sequence>
<dbReference type="RefSeq" id="WP_094254494.1">
    <property type="nucleotide sequence ID" value="NZ_NNCE01000002.1"/>
</dbReference>
<reference evidence="2 3" key="1">
    <citation type="submission" date="2019-03" db="EMBL/GenBank/DDBJ databases">
        <title>Genomic Encyclopedia of Archaeal and Bacterial Type Strains, Phase II (KMG-II): from individual species to whole genera.</title>
        <authorList>
            <person name="Goeker M."/>
        </authorList>
    </citation>
    <scope>NUCLEOTIDE SEQUENCE [LARGE SCALE GENOMIC DNA]</scope>
    <source>
        <strain evidence="2 3">ATCC 700618</strain>
    </source>
</reference>